<organism evidence="1 2">
    <name type="scientific">Phoxinus phoxinus</name>
    <name type="common">Eurasian minnow</name>
    <dbReference type="NCBI Taxonomy" id="58324"/>
    <lineage>
        <taxon>Eukaryota</taxon>
        <taxon>Metazoa</taxon>
        <taxon>Chordata</taxon>
        <taxon>Craniata</taxon>
        <taxon>Vertebrata</taxon>
        <taxon>Euteleostomi</taxon>
        <taxon>Actinopterygii</taxon>
        <taxon>Neopterygii</taxon>
        <taxon>Teleostei</taxon>
        <taxon>Ostariophysi</taxon>
        <taxon>Cypriniformes</taxon>
        <taxon>Leuciscidae</taxon>
        <taxon>Phoxininae</taxon>
        <taxon>Phoxinus</taxon>
    </lineage>
</organism>
<gene>
    <name evidence="1" type="ORF">R3I93_016252</name>
</gene>
<sequence>MKATCQYRQTLVQDQQNPATVLDVFPRFLDIPGLIDQDFTMMFGEEVSGKFFGKMADVLQTQAPGRLQEPDF</sequence>
<dbReference type="EMBL" id="JAYKXH010000017">
    <property type="protein sequence ID" value="KAK7139070.1"/>
    <property type="molecule type" value="Genomic_DNA"/>
</dbReference>
<proteinExistence type="predicted"/>
<dbReference type="Proteomes" id="UP001364617">
    <property type="component" value="Unassembled WGS sequence"/>
</dbReference>
<evidence type="ECO:0000313" key="2">
    <source>
        <dbReference type="Proteomes" id="UP001364617"/>
    </source>
</evidence>
<dbReference type="AlphaFoldDB" id="A0AAN9CPX5"/>
<evidence type="ECO:0000313" key="1">
    <source>
        <dbReference type="EMBL" id="KAK7139070.1"/>
    </source>
</evidence>
<comment type="caution">
    <text evidence="1">The sequence shown here is derived from an EMBL/GenBank/DDBJ whole genome shotgun (WGS) entry which is preliminary data.</text>
</comment>
<keyword evidence="2" id="KW-1185">Reference proteome</keyword>
<accession>A0AAN9CPX5</accession>
<name>A0AAN9CPX5_9TELE</name>
<reference evidence="1 2" key="1">
    <citation type="submission" date="2024-02" db="EMBL/GenBank/DDBJ databases">
        <title>Chromosome-level genome assembly of the Eurasian Minnow (Phoxinus phoxinus).</title>
        <authorList>
            <person name="Oriowo T.O."/>
            <person name="Martin S."/>
            <person name="Stange M."/>
            <person name="Chrysostomakis Y."/>
            <person name="Brown T."/>
            <person name="Winkler S."/>
            <person name="Kukowka S."/>
            <person name="Myers E.W."/>
            <person name="Bohne A."/>
        </authorList>
    </citation>
    <scope>NUCLEOTIDE SEQUENCE [LARGE SCALE GENOMIC DNA]</scope>
    <source>
        <strain evidence="1">ZFMK-TIS-60720</strain>
        <tissue evidence="1">Whole Organism</tissue>
    </source>
</reference>
<protein>
    <submittedName>
        <fullName evidence="1">Uncharacterized protein</fullName>
    </submittedName>
</protein>